<evidence type="ECO:0000313" key="2">
    <source>
        <dbReference type="EMBL" id="SDE64025.1"/>
    </source>
</evidence>
<accession>A0A5C5QA23</accession>
<feature type="signal peptide" evidence="1">
    <location>
        <begin position="1"/>
        <end position="23"/>
    </location>
</feature>
<dbReference type="GeneID" id="78552011"/>
<keyword evidence="4" id="KW-1185">Reference proteome</keyword>
<evidence type="ECO:0000313" key="4">
    <source>
        <dbReference type="Proteomes" id="UP000182858"/>
    </source>
</evidence>
<proteinExistence type="predicted"/>
<evidence type="ECO:0000313" key="5">
    <source>
        <dbReference type="Proteomes" id="UP000317951"/>
    </source>
</evidence>
<organism evidence="3 5">
    <name type="scientific">Pseudomonas extremaustralis</name>
    <dbReference type="NCBI Taxonomy" id="359110"/>
    <lineage>
        <taxon>Bacteria</taxon>
        <taxon>Pseudomonadati</taxon>
        <taxon>Pseudomonadota</taxon>
        <taxon>Gammaproteobacteria</taxon>
        <taxon>Pseudomonadales</taxon>
        <taxon>Pseudomonadaceae</taxon>
        <taxon>Pseudomonas</taxon>
    </lineage>
</organism>
<gene>
    <name evidence="3" type="ORF">FIV36_27745</name>
    <name evidence="2" type="ORF">SAMN05216591_0469</name>
</gene>
<protein>
    <recommendedName>
        <fullName evidence="6">Lipoprotein</fullName>
    </recommendedName>
</protein>
<dbReference type="EMBL" id="VFET01000036">
    <property type="protein sequence ID" value="TWS00601.1"/>
    <property type="molecule type" value="Genomic_DNA"/>
</dbReference>
<dbReference type="OrthoDB" id="6878101at2"/>
<evidence type="ECO:0008006" key="6">
    <source>
        <dbReference type="Google" id="ProtNLM"/>
    </source>
</evidence>
<evidence type="ECO:0000313" key="3">
    <source>
        <dbReference type="EMBL" id="TWS00601.1"/>
    </source>
</evidence>
<feature type="chain" id="PRO_5023130938" description="Lipoprotein" evidence="1">
    <location>
        <begin position="24"/>
        <end position="131"/>
    </location>
</feature>
<name>A0A5C5QA23_9PSED</name>
<dbReference type="EMBL" id="LT629689">
    <property type="protein sequence ID" value="SDE64025.1"/>
    <property type="molecule type" value="Genomic_DNA"/>
</dbReference>
<dbReference type="AlphaFoldDB" id="A0A5C5QA23"/>
<sequence>MTLFKFGTSILLLYLAGCTTSGAYRPPPVPAAAVTLNDEQIHDTLMGKRLYGTTLEGGHPYSISFSPDGVDVFEMAPNPPEREHWTLNQGVVCVIPKDYPKECSQVKVADNEYWFVDPKSGKVNAHLKLKP</sequence>
<dbReference type="RefSeq" id="WP_010567479.1">
    <property type="nucleotide sequence ID" value="NZ_CP091043.1"/>
</dbReference>
<reference evidence="3 5" key="2">
    <citation type="submission" date="2019-06" db="EMBL/GenBank/DDBJ databases">
        <title>Pseudomonas bimorpha sp. nov. isolated from bovine raw milk and skim milk concentrate.</title>
        <authorList>
            <person name="Hofmann K."/>
            <person name="Huptas C."/>
            <person name="Doll E."/>
            <person name="Scherer S."/>
            <person name="Wenning M."/>
        </authorList>
    </citation>
    <scope>NUCLEOTIDE SEQUENCE [LARGE SCALE GENOMIC DNA]</scope>
    <source>
        <strain evidence="3 5">DSM 17835</strain>
    </source>
</reference>
<evidence type="ECO:0000256" key="1">
    <source>
        <dbReference type="SAM" id="SignalP"/>
    </source>
</evidence>
<dbReference type="Proteomes" id="UP000182858">
    <property type="component" value="Chromosome I"/>
</dbReference>
<dbReference type="Proteomes" id="UP000317951">
    <property type="component" value="Unassembled WGS sequence"/>
</dbReference>
<keyword evidence="1" id="KW-0732">Signal</keyword>
<reference evidence="2 4" key="1">
    <citation type="submission" date="2016-10" db="EMBL/GenBank/DDBJ databases">
        <authorList>
            <person name="Varghese N."/>
            <person name="Submissions S."/>
        </authorList>
    </citation>
    <scope>NUCLEOTIDE SEQUENCE [LARGE SCALE GENOMIC DNA]</scope>
    <source>
        <strain evidence="2 4">DSM 17835</strain>
    </source>
</reference>